<comment type="caution">
    <text evidence="1">The sequence shown here is derived from an EMBL/GenBank/DDBJ whole genome shotgun (WGS) entry which is preliminary data.</text>
</comment>
<dbReference type="EMBL" id="JAANQT010000783">
    <property type="protein sequence ID" value="KAG1308414.1"/>
    <property type="molecule type" value="Genomic_DNA"/>
</dbReference>
<protein>
    <recommendedName>
        <fullName evidence="3">Ricin B lectin domain-containing protein</fullName>
    </recommendedName>
</protein>
<keyword evidence="2" id="KW-1185">Reference proteome</keyword>
<dbReference type="Pfam" id="PF12585">
    <property type="entry name" value="DUF3759"/>
    <property type="match status" value="1"/>
</dbReference>
<evidence type="ECO:0008006" key="3">
    <source>
        <dbReference type="Google" id="ProtNLM"/>
    </source>
</evidence>
<dbReference type="OrthoDB" id="9895617at2759"/>
<dbReference type="InterPro" id="IPR035992">
    <property type="entry name" value="Ricin_B-like_lectins"/>
</dbReference>
<evidence type="ECO:0000313" key="1">
    <source>
        <dbReference type="EMBL" id="KAG1308414.1"/>
    </source>
</evidence>
<dbReference type="PANTHER" id="PTHR37450:SF1">
    <property type="entry name" value="CIPC PROTEIN"/>
    <property type="match status" value="1"/>
</dbReference>
<dbReference type="Proteomes" id="UP000716291">
    <property type="component" value="Unassembled WGS sequence"/>
</dbReference>
<dbReference type="Gene3D" id="2.80.10.50">
    <property type="match status" value="1"/>
</dbReference>
<gene>
    <name evidence="1" type="ORF">G6F64_006067</name>
</gene>
<organism evidence="1 2">
    <name type="scientific">Rhizopus oryzae</name>
    <name type="common">Mucormycosis agent</name>
    <name type="synonym">Rhizopus arrhizus var. delemar</name>
    <dbReference type="NCBI Taxonomy" id="64495"/>
    <lineage>
        <taxon>Eukaryota</taxon>
        <taxon>Fungi</taxon>
        <taxon>Fungi incertae sedis</taxon>
        <taxon>Mucoromycota</taxon>
        <taxon>Mucoromycotina</taxon>
        <taxon>Mucoromycetes</taxon>
        <taxon>Mucorales</taxon>
        <taxon>Mucorineae</taxon>
        <taxon>Rhizopodaceae</taxon>
        <taxon>Rhizopus</taxon>
    </lineage>
</organism>
<dbReference type="PANTHER" id="PTHR37450">
    <property type="entry name" value="CIPC PROTEIN"/>
    <property type="match status" value="1"/>
</dbReference>
<dbReference type="SUPFAM" id="SSF50370">
    <property type="entry name" value="Ricin B-like lectins"/>
    <property type="match status" value="1"/>
</dbReference>
<dbReference type="CDD" id="cd23454">
    <property type="entry name" value="beta-trefoil_Ricin_GllA-1"/>
    <property type="match status" value="1"/>
</dbReference>
<evidence type="ECO:0000313" key="2">
    <source>
        <dbReference type="Proteomes" id="UP000716291"/>
    </source>
</evidence>
<dbReference type="AlphaFoldDB" id="A0A9P6X9F5"/>
<name>A0A9P6X9F5_RHIOR</name>
<sequence length="307" mass="34894">MTVDTDSFPIGYFYIISKLNGMALDIDTSQPIGSGSKIVTALKKEQKPERDTQLWIHQDGFLTNKFSGLVLDIGKAKTFKAIFTGEEAVYIDKMKTEDNAKDQRFGYSDEYLYVLSEPNQVVDIRKSNTEEGADIMIFEKKENKEEGINQLWDLQLADPPKVLDSSDEDEDDSKRARLSAWFGSWFGWGNDQKQRVLNEEELHKAHEKVYKKKKSHLSYEIIAGAVAVEAVKHYMAKKEEEGEDVHFKGAKEAIAGFAAAEMVKMFMERGTDDDGEDDDESTKQKKQTLLQKMAVSAASNYYDSKYK</sequence>
<reference evidence="1" key="1">
    <citation type="journal article" date="2020" name="Microb. Genom.">
        <title>Genetic diversity of clinical and environmental Mucorales isolates obtained from an investigation of mucormycosis cases among solid organ transplant recipients.</title>
        <authorList>
            <person name="Nguyen M.H."/>
            <person name="Kaul D."/>
            <person name="Muto C."/>
            <person name="Cheng S.J."/>
            <person name="Richter R.A."/>
            <person name="Bruno V.M."/>
            <person name="Liu G."/>
            <person name="Beyhan S."/>
            <person name="Sundermann A.J."/>
            <person name="Mounaud S."/>
            <person name="Pasculle A.W."/>
            <person name="Nierman W.C."/>
            <person name="Driscoll E."/>
            <person name="Cumbie R."/>
            <person name="Clancy C.J."/>
            <person name="Dupont C.L."/>
        </authorList>
    </citation>
    <scope>NUCLEOTIDE SEQUENCE</scope>
    <source>
        <strain evidence="1">GL11</strain>
    </source>
</reference>
<proteinExistence type="predicted"/>
<dbReference type="InterPro" id="IPR022234">
    <property type="entry name" value="DUF3759"/>
</dbReference>
<accession>A0A9P6X9F5</accession>